<accession>A0A0N4X840</accession>
<reference evidence="1" key="1">
    <citation type="submission" date="2017-02" db="UniProtKB">
        <authorList>
            <consortium name="WormBaseParasite"/>
        </authorList>
    </citation>
    <scope>IDENTIFICATION</scope>
</reference>
<sequence length="191" mass="22019">MIKFDCNFLKCSRHRFSLLAIRQEKNVLVNQADEHFYILCLAIEGLCESVNVSLATARPEFLIKTVIMNRLPRSNDLLRLFPCYLEALPVVNYLFDKKCVALLFLPTYFLSDMVRQQPCLLVNLSPYRLGHAELRSRYEASAAPFQVSSKIVTVPAASIGRTDITTHRLTTEFELFFKKKLWGKTETKTHK</sequence>
<protein>
    <submittedName>
        <fullName evidence="1">Uncharacterized protein</fullName>
    </submittedName>
</protein>
<organism evidence="1">
    <name type="scientific">Haemonchus placei</name>
    <name type="common">Barber's pole worm</name>
    <dbReference type="NCBI Taxonomy" id="6290"/>
    <lineage>
        <taxon>Eukaryota</taxon>
        <taxon>Metazoa</taxon>
        <taxon>Ecdysozoa</taxon>
        <taxon>Nematoda</taxon>
        <taxon>Chromadorea</taxon>
        <taxon>Rhabditida</taxon>
        <taxon>Rhabditina</taxon>
        <taxon>Rhabditomorpha</taxon>
        <taxon>Strongyloidea</taxon>
        <taxon>Trichostrongylidae</taxon>
        <taxon>Haemonchus</taxon>
    </lineage>
</organism>
<name>A0A0N4X840_HAEPC</name>
<dbReference type="WBParaSite" id="HPLM_0002053201-mRNA-1">
    <property type="protein sequence ID" value="HPLM_0002053201-mRNA-1"/>
    <property type="gene ID" value="HPLM_0002053201"/>
</dbReference>
<dbReference type="AlphaFoldDB" id="A0A0N4X840"/>
<proteinExistence type="predicted"/>
<evidence type="ECO:0000313" key="1">
    <source>
        <dbReference type="WBParaSite" id="HPLM_0002053201-mRNA-1"/>
    </source>
</evidence>